<reference evidence="3 4" key="1">
    <citation type="submission" date="2019-03" db="EMBL/GenBank/DDBJ databases">
        <title>Genomic Encyclopedia of Type Strains, Phase IV (KMG-IV): sequencing the most valuable type-strain genomes for metagenomic binning, comparative biology and taxonomic classification.</title>
        <authorList>
            <person name="Goeker M."/>
        </authorList>
    </citation>
    <scope>NUCLEOTIDE SEQUENCE [LARGE SCALE GENOMIC DNA]</scope>
    <source>
        <strain evidence="3 4">DSM 19580</strain>
    </source>
</reference>
<evidence type="ECO:0000256" key="1">
    <source>
        <dbReference type="SAM" id="MobiDB-lite"/>
    </source>
</evidence>
<keyword evidence="4" id="KW-1185">Reference proteome</keyword>
<dbReference type="Proteomes" id="UP000295719">
    <property type="component" value="Unassembled WGS sequence"/>
</dbReference>
<sequence>MTEHIPPTTPPEDASSKNQTPPAAAAGNGSTTVKPSLEKPVGHSGGSGASGSAAAAKSADKTSVSLILAVAAIILAILLAGWLYLSLGRQVKQQAVANSELQASLDSLNQSLQQQQQQSSSSFDEQGKALDSARRQQDAQQRQLSELQDKVATISGTDAKTWLLAQADFLVKMAGRKLWSDQDIVTAAALLKSADASLADMNDPSLMNVRRAITEDVGDLSSVAQVDFDGIILKVNLLSNQVDNLRLADSNNDDSPMDSDSSELSASVREWRQNLSKSWHNFMNDFITIRRRDSHAEPLLAPNQDIYLRENIRSRLLVAAQAVPRHQNEVYQQSLETISTWVRAYFDPDDATTRAFLADVDELSQQSISLDVPDQLRSQPLLEKLMQTRVRNLLSQQPQPAEPVTPSQQPSPSQQPPQPAAANQGE</sequence>
<gene>
    <name evidence="3" type="ORF">EDC52_10897</name>
</gene>
<feature type="region of interest" description="Disordered" evidence="1">
    <location>
        <begin position="392"/>
        <end position="426"/>
    </location>
</feature>
<keyword evidence="3" id="KW-0808">Transferase</keyword>
<feature type="compositionally biased region" description="Low complexity" evidence="1">
    <location>
        <begin position="112"/>
        <end position="122"/>
    </location>
</feature>
<feature type="region of interest" description="Disordered" evidence="1">
    <location>
        <begin position="112"/>
        <end position="142"/>
    </location>
</feature>
<evidence type="ECO:0000313" key="4">
    <source>
        <dbReference type="Proteomes" id="UP000295719"/>
    </source>
</evidence>
<dbReference type="InterPro" id="IPR007470">
    <property type="entry name" value="HemX"/>
</dbReference>
<dbReference type="EMBL" id="SMCR01000008">
    <property type="protein sequence ID" value="TCV93714.1"/>
    <property type="molecule type" value="Genomic_DNA"/>
</dbReference>
<keyword evidence="2" id="KW-1133">Transmembrane helix</keyword>
<keyword evidence="2" id="KW-0812">Transmembrane</keyword>
<dbReference type="NCBIfam" id="NF008173">
    <property type="entry name" value="PRK10920.1"/>
    <property type="match status" value="1"/>
</dbReference>
<keyword evidence="3" id="KW-0489">Methyltransferase</keyword>
<dbReference type="GO" id="GO:0008168">
    <property type="term" value="F:methyltransferase activity"/>
    <property type="evidence" value="ECO:0007669"/>
    <property type="project" value="UniProtKB-KW"/>
</dbReference>
<organism evidence="3 4">
    <name type="scientific">Biostraticola tofi</name>
    <dbReference type="NCBI Taxonomy" id="466109"/>
    <lineage>
        <taxon>Bacteria</taxon>
        <taxon>Pseudomonadati</taxon>
        <taxon>Pseudomonadota</taxon>
        <taxon>Gammaproteobacteria</taxon>
        <taxon>Enterobacterales</taxon>
        <taxon>Bruguierivoracaceae</taxon>
        <taxon>Biostraticola</taxon>
    </lineage>
</organism>
<dbReference type="GO" id="GO:0032259">
    <property type="term" value="P:methylation"/>
    <property type="evidence" value="ECO:0007669"/>
    <property type="project" value="UniProtKB-KW"/>
</dbReference>
<evidence type="ECO:0000256" key="2">
    <source>
        <dbReference type="SAM" id="Phobius"/>
    </source>
</evidence>
<keyword evidence="2" id="KW-0472">Membrane</keyword>
<accession>A0A4R3YR44</accession>
<evidence type="ECO:0000313" key="3">
    <source>
        <dbReference type="EMBL" id="TCV93714.1"/>
    </source>
</evidence>
<dbReference type="PANTHER" id="PTHR38043:SF1">
    <property type="entry name" value="PROTEIN HEMX"/>
    <property type="match status" value="1"/>
</dbReference>
<comment type="caution">
    <text evidence="3">The sequence shown here is derived from an EMBL/GenBank/DDBJ whole genome shotgun (WGS) entry which is preliminary data.</text>
</comment>
<feature type="compositionally biased region" description="Basic and acidic residues" evidence="1">
    <location>
        <begin position="125"/>
        <end position="137"/>
    </location>
</feature>
<protein>
    <submittedName>
        <fullName evidence="3">Uroporphyrin-3 C-methyltransferase</fullName>
    </submittedName>
</protein>
<feature type="region of interest" description="Disordered" evidence="1">
    <location>
        <begin position="1"/>
        <end position="53"/>
    </location>
</feature>
<name>A0A4R3YR44_9GAMM</name>
<dbReference type="Pfam" id="PF04375">
    <property type="entry name" value="HemX"/>
    <property type="match status" value="1"/>
</dbReference>
<dbReference type="PANTHER" id="PTHR38043">
    <property type="entry name" value="PROTEIN HEMX"/>
    <property type="match status" value="1"/>
</dbReference>
<dbReference type="AlphaFoldDB" id="A0A4R3YR44"/>
<feature type="transmembrane region" description="Helical" evidence="2">
    <location>
        <begin position="66"/>
        <end position="85"/>
    </location>
</feature>
<proteinExistence type="predicted"/>